<protein>
    <submittedName>
        <fullName evidence="4">Uncharacterized protein</fullName>
    </submittedName>
</protein>
<dbReference type="Proteomes" id="UP001501581">
    <property type="component" value="Unassembled WGS sequence"/>
</dbReference>
<proteinExistence type="predicted"/>
<feature type="compositionally biased region" description="Basic and acidic residues" evidence="1">
    <location>
        <begin position="397"/>
        <end position="408"/>
    </location>
</feature>
<feature type="chain" id="PRO_5045904650" evidence="3">
    <location>
        <begin position="27"/>
        <end position="679"/>
    </location>
</feature>
<keyword evidence="2" id="KW-0472">Membrane</keyword>
<comment type="caution">
    <text evidence="4">The sequence shown here is derived from an EMBL/GenBank/DDBJ whole genome shotgun (WGS) entry which is preliminary data.</text>
</comment>
<keyword evidence="2" id="KW-1133">Transmembrane helix</keyword>
<organism evidence="4 5">
    <name type="scientific">Nocardioides dubius</name>
    <dbReference type="NCBI Taxonomy" id="317019"/>
    <lineage>
        <taxon>Bacteria</taxon>
        <taxon>Bacillati</taxon>
        <taxon>Actinomycetota</taxon>
        <taxon>Actinomycetes</taxon>
        <taxon>Propionibacteriales</taxon>
        <taxon>Nocardioidaceae</taxon>
        <taxon>Nocardioides</taxon>
    </lineage>
</organism>
<evidence type="ECO:0000313" key="4">
    <source>
        <dbReference type="EMBL" id="GAA1108271.1"/>
    </source>
</evidence>
<keyword evidence="2" id="KW-0812">Transmembrane</keyword>
<evidence type="ECO:0000256" key="3">
    <source>
        <dbReference type="SAM" id="SignalP"/>
    </source>
</evidence>
<sequence>MSNRGLRSFSALAVIVASALPGFAGAGPVFAAPVAAVAPSGGCWWYQPAPGAELGDLAGGTSLSTQLEPWAAEPAFELGTAGGTAVGGSRAVTLALDEGPLLPGGADSEAREAEVALFVDVVAPDATRTSLDPVALPIEVAAAATSIGELDLSAEALVPLEATGAHLVELRQVIFSVPVGGVDAWVVCNGQTAGDPAGDNPVTAPLPTDLSAGFDVVAATVAGIDAVDGQQVGYAARAGDRVRVSVLGFASLAGLTVQLCPTAAGAACASLPGDVSAADAAGAATVEVVVPVDAASGPGVLRVATVPAPGPAADASLTVLGVPAVEIVDAGAKRIKVAGEQWDPLREVRLRALDEEGARIGAPVRISAGALGAVTARLKVPAGAEVAEVVARQPRGAGRETLEARVSVDAEAPAPGDDGDSGDTGSVGDTGSTSTDSTQSAAEAPALVDVPEPDASLAPDLVDAEQQAIARAGDVVITQATLVGESRLVDLFGAGPQRTLRLRAHNVGEEEAVAPGLEISVGKGDDLDPIYRSDGFARLGPGESLTVEVPIALPVGAFGTYTVAGQIGEDELGRFSMEWQTYPWGLLALNGLGVLLVAWALRRRLIAAHAPAAAGVPIALGASGAGAADGGGDAVVDLAALEQWWAEPGALETMDDAVVDVAAVERWLERCAARNVASL</sequence>
<feature type="signal peptide" evidence="3">
    <location>
        <begin position="1"/>
        <end position="26"/>
    </location>
</feature>
<gene>
    <name evidence="4" type="ORF">GCM10009668_30510</name>
</gene>
<dbReference type="EMBL" id="BAAALG010000011">
    <property type="protein sequence ID" value="GAA1108271.1"/>
    <property type="molecule type" value="Genomic_DNA"/>
</dbReference>
<evidence type="ECO:0000313" key="5">
    <source>
        <dbReference type="Proteomes" id="UP001501581"/>
    </source>
</evidence>
<dbReference type="RefSeq" id="WP_343995675.1">
    <property type="nucleotide sequence ID" value="NZ_BAAALG010000011.1"/>
</dbReference>
<keyword evidence="3" id="KW-0732">Signal</keyword>
<feature type="transmembrane region" description="Helical" evidence="2">
    <location>
        <begin position="582"/>
        <end position="601"/>
    </location>
</feature>
<reference evidence="5" key="1">
    <citation type="journal article" date="2019" name="Int. J. Syst. Evol. Microbiol.">
        <title>The Global Catalogue of Microorganisms (GCM) 10K type strain sequencing project: providing services to taxonomists for standard genome sequencing and annotation.</title>
        <authorList>
            <consortium name="The Broad Institute Genomics Platform"/>
            <consortium name="The Broad Institute Genome Sequencing Center for Infectious Disease"/>
            <person name="Wu L."/>
            <person name="Ma J."/>
        </authorList>
    </citation>
    <scope>NUCLEOTIDE SEQUENCE [LARGE SCALE GENOMIC DNA]</scope>
    <source>
        <strain evidence="5">JCM 13008</strain>
    </source>
</reference>
<evidence type="ECO:0000256" key="2">
    <source>
        <dbReference type="SAM" id="Phobius"/>
    </source>
</evidence>
<keyword evidence="5" id="KW-1185">Reference proteome</keyword>
<name>A0ABP4EJW2_9ACTN</name>
<feature type="compositionally biased region" description="Low complexity" evidence="1">
    <location>
        <begin position="423"/>
        <end position="438"/>
    </location>
</feature>
<feature type="region of interest" description="Disordered" evidence="1">
    <location>
        <begin position="395"/>
        <end position="455"/>
    </location>
</feature>
<evidence type="ECO:0000256" key="1">
    <source>
        <dbReference type="SAM" id="MobiDB-lite"/>
    </source>
</evidence>
<accession>A0ABP4EJW2</accession>